<organism evidence="2 3">
    <name type="scientific">Pleurotus ostreatus (strain PC15)</name>
    <name type="common">Oyster mushroom</name>
    <dbReference type="NCBI Taxonomy" id="1137138"/>
    <lineage>
        <taxon>Eukaryota</taxon>
        <taxon>Fungi</taxon>
        <taxon>Dikarya</taxon>
        <taxon>Basidiomycota</taxon>
        <taxon>Agaricomycotina</taxon>
        <taxon>Agaricomycetes</taxon>
        <taxon>Agaricomycetidae</taxon>
        <taxon>Agaricales</taxon>
        <taxon>Pleurotineae</taxon>
        <taxon>Pleurotaceae</taxon>
        <taxon>Pleurotus</taxon>
    </lineage>
</organism>
<evidence type="ECO:0000313" key="2">
    <source>
        <dbReference type="EMBL" id="KDQ22721.1"/>
    </source>
</evidence>
<dbReference type="HOGENOM" id="CLU_765296_0_0_1"/>
<evidence type="ECO:0000256" key="1">
    <source>
        <dbReference type="SAM" id="Phobius"/>
    </source>
</evidence>
<evidence type="ECO:0008006" key="4">
    <source>
        <dbReference type="Google" id="ProtNLM"/>
    </source>
</evidence>
<protein>
    <recommendedName>
        <fullName evidence="4">Anaphase-promoting complex subunit 4 WD40 domain-containing protein</fullName>
    </recommendedName>
</protein>
<gene>
    <name evidence="2" type="ORF">PLEOSDRAFT_1109817</name>
</gene>
<dbReference type="VEuPathDB" id="FungiDB:PLEOSDRAFT_1109817"/>
<reference evidence="3" key="1">
    <citation type="journal article" date="2014" name="Proc. Natl. Acad. Sci. U.S.A.">
        <title>Extensive sampling of basidiomycete genomes demonstrates inadequacy of the white-rot/brown-rot paradigm for wood decay fungi.</title>
        <authorList>
            <person name="Riley R."/>
            <person name="Salamov A.A."/>
            <person name="Brown D.W."/>
            <person name="Nagy L.G."/>
            <person name="Floudas D."/>
            <person name="Held B.W."/>
            <person name="Levasseur A."/>
            <person name="Lombard V."/>
            <person name="Morin E."/>
            <person name="Otillar R."/>
            <person name="Lindquist E.A."/>
            <person name="Sun H."/>
            <person name="LaButti K.M."/>
            <person name="Schmutz J."/>
            <person name="Jabbour D."/>
            <person name="Luo H."/>
            <person name="Baker S.E."/>
            <person name="Pisabarro A.G."/>
            <person name="Walton J.D."/>
            <person name="Blanchette R.A."/>
            <person name="Henrissat B."/>
            <person name="Martin F."/>
            <person name="Cullen D."/>
            <person name="Hibbett D.S."/>
            <person name="Grigoriev I.V."/>
        </authorList>
    </citation>
    <scope>NUCLEOTIDE SEQUENCE [LARGE SCALE GENOMIC DNA]</scope>
    <source>
        <strain evidence="3">PC15</strain>
    </source>
</reference>
<dbReference type="EMBL" id="KL198014">
    <property type="protein sequence ID" value="KDQ22721.1"/>
    <property type="molecule type" value="Genomic_DNA"/>
</dbReference>
<evidence type="ECO:0000313" key="3">
    <source>
        <dbReference type="Proteomes" id="UP000027073"/>
    </source>
</evidence>
<accession>A0A067NG28</accession>
<sequence length="362" mass="39162">MVLQFHLKTTLSSSPTEETKSIAFSPNGSRVAAALGNHILVWDVATGEVECKVPWQNARALSVIWVQDTQLIAGFDDGMLLTATMSPELCVLAGYDPVNVPIYFLALQPEDHTLSASDSSALLAIGGQDVVQIWELKGVRAAPIHVKSIPRPPSASCTEVWVTSLGWVDRDTVIVSYRNHEVLTWKVRDPDPRPSSGLGAQSADSAGSVSPDGAHFVISNTSGVFDLYSIRTGVHLASLSLPDSEDKVGPCVFTHNGNAFLGAVGDHAKLWDIKTHLGFYDFVVGGRIVQVAENYNHNDDVFRIAIVSISGLISVYQSKDVADVNLHREILHGPPRHYAWHPFLTGGVVSAIIIGLTAVFRR</sequence>
<feature type="transmembrane region" description="Helical" evidence="1">
    <location>
        <begin position="338"/>
        <end position="360"/>
    </location>
</feature>
<keyword evidence="1" id="KW-0812">Transmembrane</keyword>
<keyword evidence="1" id="KW-1133">Transmembrane helix</keyword>
<dbReference type="InParanoid" id="A0A067NG28"/>
<dbReference type="Proteomes" id="UP000027073">
    <property type="component" value="Unassembled WGS sequence"/>
</dbReference>
<dbReference type="InterPro" id="IPR015943">
    <property type="entry name" value="WD40/YVTN_repeat-like_dom_sf"/>
</dbReference>
<dbReference type="SUPFAM" id="SSF50978">
    <property type="entry name" value="WD40 repeat-like"/>
    <property type="match status" value="1"/>
</dbReference>
<dbReference type="InterPro" id="IPR036322">
    <property type="entry name" value="WD40_repeat_dom_sf"/>
</dbReference>
<dbReference type="AlphaFoldDB" id="A0A067NG28"/>
<name>A0A067NG28_PLEO1</name>
<proteinExistence type="predicted"/>
<dbReference type="Gene3D" id="2.130.10.10">
    <property type="entry name" value="YVTN repeat-like/Quinoprotein amine dehydrogenase"/>
    <property type="match status" value="2"/>
</dbReference>
<dbReference type="OrthoDB" id="3238562at2759"/>
<keyword evidence="1" id="KW-0472">Membrane</keyword>
<dbReference type="STRING" id="1137138.A0A067NG28"/>